<feature type="transmembrane region" description="Helical" evidence="1">
    <location>
        <begin position="54"/>
        <end position="78"/>
    </location>
</feature>
<reference evidence="3" key="1">
    <citation type="submission" date="2017-12" db="EMBL/GenBank/DDBJ databases">
        <title>Whole genome sequencing of Acidipropionibacterium jensenii strains JS279 and JS280.</title>
        <authorList>
            <person name="Deptula P."/>
            <person name="Laine P."/>
            <person name="Smolander O.-P."/>
            <person name="Paulin L."/>
            <person name="Auvinen P."/>
            <person name="Varmanen P."/>
        </authorList>
    </citation>
    <scope>NUCLEOTIDE SEQUENCE [LARGE SCALE GENOMIC DNA]</scope>
    <source>
        <strain evidence="3">JS280</strain>
    </source>
</reference>
<gene>
    <name evidence="2" type="ORF">C0Z10_06065</name>
</gene>
<dbReference type="EMBL" id="CP025570">
    <property type="protein sequence ID" value="AZZ39383.1"/>
    <property type="molecule type" value="Genomic_DNA"/>
</dbReference>
<keyword evidence="1" id="KW-1133">Transmembrane helix</keyword>
<dbReference type="AlphaFoldDB" id="A0A3T0RZ54"/>
<name>A0A3T0RZ54_9ACTN</name>
<dbReference type="Proteomes" id="UP000285875">
    <property type="component" value="Chromosome"/>
</dbReference>
<organism evidence="2 3">
    <name type="scientific">Acidipropionibacterium jensenii</name>
    <dbReference type="NCBI Taxonomy" id="1749"/>
    <lineage>
        <taxon>Bacteria</taxon>
        <taxon>Bacillati</taxon>
        <taxon>Actinomycetota</taxon>
        <taxon>Actinomycetes</taxon>
        <taxon>Propionibacteriales</taxon>
        <taxon>Propionibacteriaceae</taxon>
        <taxon>Acidipropionibacterium</taxon>
    </lineage>
</organism>
<protein>
    <submittedName>
        <fullName evidence="2">Uncharacterized protein</fullName>
    </submittedName>
</protein>
<evidence type="ECO:0000256" key="1">
    <source>
        <dbReference type="SAM" id="Phobius"/>
    </source>
</evidence>
<evidence type="ECO:0000313" key="3">
    <source>
        <dbReference type="Proteomes" id="UP000285875"/>
    </source>
</evidence>
<feature type="transmembrane region" description="Helical" evidence="1">
    <location>
        <begin position="118"/>
        <end position="135"/>
    </location>
</feature>
<dbReference type="RefSeq" id="WP_097798782.1">
    <property type="nucleotide sequence ID" value="NZ_CP025570.1"/>
</dbReference>
<feature type="transmembrane region" description="Helical" evidence="1">
    <location>
        <begin position="90"/>
        <end position="112"/>
    </location>
</feature>
<feature type="transmembrane region" description="Helical" evidence="1">
    <location>
        <begin position="20"/>
        <end position="42"/>
    </location>
</feature>
<sequence>MVDYSTSRPLRPGQGQVAMLRIITATVAIALVVIAGASWFVLDRQFTGNPVLGWGAAIAAPVVSLALSRVVGLISPAVRTPADLATAYGAQFFMTMAATEAPGILLFALGFIMELSAAQVSLGMVLTAAVVWISLRPTRRRAEEFVRRKLPDGSDAQAFLNQF</sequence>
<keyword evidence="1" id="KW-0472">Membrane</keyword>
<keyword evidence="1" id="KW-0812">Transmembrane</keyword>
<proteinExistence type="predicted"/>
<dbReference type="KEGG" id="aji:C0Z10_06065"/>
<evidence type="ECO:0000313" key="2">
    <source>
        <dbReference type="EMBL" id="AZZ39383.1"/>
    </source>
</evidence>
<accession>A0A3T0RZ54</accession>